<keyword evidence="10" id="KW-1185">Reference proteome</keyword>
<dbReference type="Proteomes" id="UP000094801">
    <property type="component" value="Unassembled WGS sequence"/>
</dbReference>
<dbReference type="InterPro" id="IPR022052">
    <property type="entry name" value="Histone-bd_RBBP4-like_N"/>
</dbReference>
<feature type="repeat" description="WD" evidence="6">
    <location>
        <begin position="403"/>
        <end position="445"/>
    </location>
</feature>
<dbReference type="Pfam" id="PF00400">
    <property type="entry name" value="WD40"/>
    <property type="match status" value="2"/>
</dbReference>
<dbReference type="Gene3D" id="2.130.10.10">
    <property type="entry name" value="YVTN repeat-like/Quinoprotein amine dehydrogenase"/>
    <property type="match status" value="1"/>
</dbReference>
<evidence type="ECO:0000256" key="2">
    <source>
        <dbReference type="ARBA" id="ARBA00022574"/>
    </source>
</evidence>
<dbReference type="GO" id="GO:0005634">
    <property type="term" value="C:nucleus"/>
    <property type="evidence" value="ECO:0007669"/>
    <property type="project" value="UniProtKB-SubCell"/>
</dbReference>
<dbReference type="PANTHER" id="PTHR22850">
    <property type="entry name" value="WD40 REPEAT FAMILY"/>
    <property type="match status" value="1"/>
</dbReference>
<proteinExistence type="predicted"/>
<evidence type="ECO:0000256" key="1">
    <source>
        <dbReference type="ARBA" id="ARBA00004123"/>
    </source>
</evidence>
<dbReference type="InterPro" id="IPR019775">
    <property type="entry name" value="WD40_repeat_CS"/>
</dbReference>
<dbReference type="PRINTS" id="PR00320">
    <property type="entry name" value="GPROTEINBRPT"/>
</dbReference>
<feature type="repeat" description="WD" evidence="6">
    <location>
        <begin position="455"/>
        <end position="488"/>
    </location>
</feature>
<dbReference type="Pfam" id="PF12265">
    <property type="entry name" value="CAF1C_H4-bd"/>
    <property type="match status" value="1"/>
</dbReference>
<dbReference type="AlphaFoldDB" id="A0A1E4T7Z7"/>
<keyword evidence="5" id="KW-0539">Nucleus</keyword>
<dbReference type="STRING" id="983967.A0A1E4T7Z7"/>
<organism evidence="9 10">
    <name type="scientific">[Candida] arabinofermentans NRRL YB-2248</name>
    <dbReference type="NCBI Taxonomy" id="983967"/>
    <lineage>
        <taxon>Eukaryota</taxon>
        <taxon>Fungi</taxon>
        <taxon>Dikarya</taxon>
        <taxon>Ascomycota</taxon>
        <taxon>Saccharomycotina</taxon>
        <taxon>Pichiomycetes</taxon>
        <taxon>Pichiales</taxon>
        <taxon>Pichiaceae</taxon>
        <taxon>Ogataea</taxon>
        <taxon>Ogataea/Candida clade</taxon>
    </lineage>
</organism>
<dbReference type="PROSITE" id="PS50294">
    <property type="entry name" value="WD_REPEATS_REGION"/>
    <property type="match status" value="2"/>
</dbReference>
<evidence type="ECO:0000313" key="10">
    <source>
        <dbReference type="Proteomes" id="UP000094801"/>
    </source>
</evidence>
<gene>
    <name evidence="9" type="ORF">CANARDRAFT_26067</name>
</gene>
<name>A0A1E4T7Z7_9ASCO</name>
<dbReference type="InterPro" id="IPR015943">
    <property type="entry name" value="WD40/YVTN_repeat-like_dom_sf"/>
</dbReference>
<evidence type="ECO:0000256" key="6">
    <source>
        <dbReference type="PROSITE-ProRule" id="PRU00221"/>
    </source>
</evidence>
<evidence type="ECO:0000313" key="9">
    <source>
        <dbReference type="EMBL" id="ODV87879.1"/>
    </source>
</evidence>
<dbReference type="InterPro" id="IPR001680">
    <property type="entry name" value="WD40_rpt"/>
</dbReference>
<dbReference type="InterPro" id="IPR050459">
    <property type="entry name" value="WD_repeat_RBAP46/RBAP48/MSI1"/>
</dbReference>
<keyword evidence="2 6" id="KW-0853">WD repeat</keyword>
<dbReference type="EMBL" id="KV453847">
    <property type="protein sequence ID" value="ODV87879.1"/>
    <property type="molecule type" value="Genomic_DNA"/>
</dbReference>
<evidence type="ECO:0000259" key="8">
    <source>
        <dbReference type="Pfam" id="PF12265"/>
    </source>
</evidence>
<feature type="domain" description="Histone-binding protein RBBP4-like N-terminal" evidence="8">
    <location>
        <begin position="41"/>
        <end position="112"/>
    </location>
</feature>
<dbReference type="PROSITE" id="PS00678">
    <property type="entry name" value="WD_REPEATS_1"/>
    <property type="match status" value="1"/>
</dbReference>
<evidence type="ECO:0000256" key="5">
    <source>
        <dbReference type="ARBA" id="ARBA00023242"/>
    </source>
</evidence>
<evidence type="ECO:0000256" key="3">
    <source>
        <dbReference type="ARBA" id="ARBA00022737"/>
    </source>
</evidence>
<dbReference type="InterPro" id="IPR036322">
    <property type="entry name" value="WD40_repeat_dom_sf"/>
</dbReference>
<protein>
    <recommendedName>
        <fullName evidence="8">Histone-binding protein RBBP4-like N-terminal domain-containing protein</fullName>
    </recommendedName>
</protein>
<comment type="subcellular location">
    <subcellularLocation>
        <location evidence="1">Nucleus</location>
    </subcellularLocation>
</comment>
<dbReference type="SMART" id="SM00320">
    <property type="entry name" value="WD40"/>
    <property type="match status" value="6"/>
</dbReference>
<evidence type="ECO:0000256" key="4">
    <source>
        <dbReference type="ARBA" id="ARBA00022853"/>
    </source>
</evidence>
<dbReference type="GO" id="GO:0006325">
    <property type="term" value="P:chromatin organization"/>
    <property type="evidence" value="ECO:0007669"/>
    <property type="project" value="UniProtKB-KW"/>
</dbReference>
<dbReference type="SUPFAM" id="SSF50978">
    <property type="entry name" value="WD40 repeat-like"/>
    <property type="match status" value="1"/>
</dbReference>
<keyword evidence="3" id="KW-0677">Repeat</keyword>
<feature type="region of interest" description="Disordered" evidence="7">
    <location>
        <begin position="1"/>
        <end position="23"/>
    </location>
</feature>
<accession>A0A1E4T7Z7</accession>
<feature type="repeat" description="WD" evidence="6">
    <location>
        <begin position="230"/>
        <end position="272"/>
    </location>
</feature>
<reference evidence="10" key="1">
    <citation type="submission" date="2016-04" db="EMBL/GenBank/DDBJ databases">
        <title>Comparative genomics of biotechnologically important yeasts.</title>
        <authorList>
            <consortium name="DOE Joint Genome Institute"/>
            <person name="Riley R."/>
            <person name="Haridas S."/>
            <person name="Wolfe K.H."/>
            <person name="Lopes M.R."/>
            <person name="Hittinger C.T."/>
            <person name="Goker M."/>
            <person name="Salamov A."/>
            <person name="Wisecaver J."/>
            <person name="Long T.M."/>
            <person name="Aerts A.L."/>
            <person name="Barry K."/>
            <person name="Choi C."/>
            <person name="Clum A."/>
            <person name="Coughlan A.Y."/>
            <person name="Deshpande S."/>
            <person name="Douglass A.P."/>
            <person name="Hanson S.J."/>
            <person name="Klenk H.-P."/>
            <person name="Labutti K."/>
            <person name="Lapidus A."/>
            <person name="Lindquist E."/>
            <person name="Lipzen A."/>
            <person name="Meier-Kolthoff J.P."/>
            <person name="Ohm R.A."/>
            <person name="Otillar R.P."/>
            <person name="Pangilinan J."/>
            <person name="Peng Y."/>
            <person name="Rokas A."/>
            <person name="Rosa C.A."/>
            <person name="Scheuner C."/>
            <person name="Sibirny A.A."/>
            <person name="Slot J.C."/>
            <person name="Stielow J.B."/>
            <person name="Sun H."/>
            <person name="Kurtzman C.P."/>
            <person name="Blackwell M."/>
            <person name="Grigoriev I.V."/>
            <person name="Jeffries T.W."/>
        </authorList>
    </citation>
    <scope>NUCLEOTIDE SEQUENCE [LARGE SCALE GENOMIC DNA]</scope>
    <source>
        <strain evidence="10">NRRL YB-2248</strain>
    </source>
</reference>
<dbReference type="OrthoDB" id="427795at2759"/>
<evidence type="ECO:0000256" key="7">
    <source>
        <dbReference type="SAM" id="MobiDB-lite"/>
    </source>
</evidence>
<keyword evidence="4" id="KW-0156">Chromatin regulator</keyword>
<sequence>MTSVLNSDTKDSTTLDDPASLGAENLNLTEEEQTALQRQIKYKIWKTNAPILYDHIQTAPLTWPTLTVQWFPDVEEDPQRASFKQQRLLLGSYSTGFNKLESLQLYHVKIPSLEPDIDLYKDYTEMKSEFLANTSRVSGNTLGKLSLTQRIPHRSEINRARYMPQNPDLIATISDTGRAQIFDRTKKPNNFVESELLSSQVSNIFEVNDGRYEQVRETTEEDDPFSDISLNFHQSEGWGLDWNNFNEGQLVTGASDGLIAIWDLKQVHLSASSSTNDNPDDSITDIGISALHKAKKRVSTQMKPVLSYTAHDFGTNCVKFIPGHADLLGSVGEDGKFKLFDLRVSVAQQQSMGYKIGSAAINTLDFNGKIPFGFAVADEAGSIQVHDLRLLSKKTLLPVEAVTKAHEGPVTCVSWNHTYGSVLASGGTDGLVKLWDFGNEKSGSEDGDSRLRFVHGGHMLGVNDLDWNPSDPKMMVSCSDDNSIQVWKPAATIF</sequence>
<dbReference type="PROSITE" id="PS50082">
    <property type="entry name" value="WD_REPEATS_2"/>
    <property type="match status" value="3"/>
</dbReference>
<dbReference type="InterPro" id="IPR020472">
    <property type="entry name" value="WD40_PAC1"/>
</dbReference>